<accession>A0A1X0YG57</accession>
<sequence>MTVLSLSGRALAPVTTRPRTVALPANDLPQMTRYRGGTYSHTVEEIVFSDGSTARTDLIRLHPTLCAYSLNFSGIAPHLPSRYRLGTWSALEHLRNRDYEAEVDWILRHSYPMTTTAELSRRLRRAGYPLGAGNVEEHEAIAATQAAIWYLTNGLALDTQPLHVPVAVHRAPGAVITFEFDGHPQLGGYSVWTDSDSAVTMWLQKSANGVDWQDVSGSRLTTGATMGRYQRTLGIGSTLSSSSHGHRGRGYRYYRLLTETEAGATPQIGHVDFWLTGTRHFRNADRIVHLYNYLLSGALRSGSGTGPKTDDVTLVDTHAVAGAELIGPFQVRTPLSLKVTDGHALVDPDGFDLEDTIGPGTDFYVRPAPGASAATVTATTSRRLAGRVLAGVAPDAPEQFTPVALAVPADVAIEFDIRWNGDCDHR</sequence>
<evidence type="ECO:0000313" key="3">
    <source>
        <dbReference type="Proteomes" id="UP000193040"/>
    </source>
</evidence>
<dbReference type="AlphaFoldDB" id="A0A1X0YG57"/>
<dbReference type="EMBL" id="MZZM01000005">
    <property type="protein sequence ID" value="ORJ64151.1"/>
    <property type="molecule type" value="Genomic_DNA"/>
</dbReference>
<dbReference type="InterPro" id="IPR013552">
    <property type="entry name" value="Thioester_dom"/>
</dbReference>
<evidence type="ECO:0000313" key="2">
    <source>
        <dbReference type="EMBL" id="ORJ64151.1"/>
    </source>
</evidence>
<evidence type="ECO:0000259" key="1">
    <source>
        <dbReference type="Pfam" id="PF08341"/>
    </source>
</evidence>
<dbReference type="RefSeq" id="WP_084947773.1">
    <property type="nucleotide sequence ID" value="NZ_MZZM01000005.1"/>
</dbReference>
<dbReference type="Pfam" id="PF08341">
    <property type="entry name" value="TED"/>
    <property type="match status" value="1"/>
</dbReference>
<organism evidence="2 3">
    <name type="scientific">Mycobacterium simiae</name>
    <name type="common">Mycobacterium habana</name>
    <dbReference type="NCBI Taxonomy" id="1784"/>
    <lineage>
        <taxon>Bacteria</taxon>
        <taxon>Bacillati</taxon>
        <taxon>Actinomycetota</taxon>
        <taxon>Actinomycetes</taxon>
        <taxon>Mycobacteriales</taxon>
        <taxon>Mycobacteriaceae</taxon>
        <taxon>Mycobacterium</taxon>
        <taxon>Mycobacterium simiae complex</taxon>
    </lineage>
</organism>
<dbReference type="Proteomes" id="UP000193040">
    <property type="component" value="Unassembled WGS sequence"/>
</dbReference>
<name>A0A1X0YG57_MYCSI</name>
<keyword evidence="3" id="KW-1185">Reference proteome</keyword>
<dbReference type="STRING" id="1784.VC42_05280"/>
<reference evidence="2 3" key="1">
    <citation type="submission" date="2017-03" db="EMBL/GenBank/DDBJ databases">
        <title>Genomic insights into Mycobacterium simiae human colonization.</title>
        <authorList>
            <person name="Steffani J.L."/>
            <person name="Brunck M.E."/>
            <person name="Cruz E."/>
            <person name="Montiel R."/>
            <person name="Barona F."/>
        </authorList>
    </citation>
    <scope>NUCLEOTIDE SEQUENCE [LARGE SCALE GENOMIC DNA]</scope>
    <source>
        <strain evidence="2 3">MsiGto</strain>
    </source>
</reference>
<protein>
    <submittedName>
        <fullName evidence="2">TQXA domain-containing protein</fullName>
    </submittedName>
</protein>
<comment type="caution">
    <text evidence="2">The sequence shown here is derived from an EMBL/GenBank/DDBJ whole genome shotgun (WGS) entry which is preliminary data.</text>
</comment>
<proteinExistence type="predicted"/>
<dbReference type="NCBIfam" id="TIGR03934">
    <property type="entry name" value="TQXA_dom"/>
    <property type="match status" value="1"/>
</dbReference>
<gene>
    <name evidence="2" type="ORF">B5M45_02840</name>
</gene>
<dbReference type="InterPro" id="IPR023849">
    <property type="entry name" value="TQXA_dom"/>
</dbReference>
<feature type="domain" description="Thioester" evidence="1">
    <location>
        <begin position="94"/>
        <end position="156"/>
    </location>
</feature>